<dbReference type="AlphaFoldDB" id="A0A3E0GZB2"/>
<keyword evidence="2" id="KW-1185">Reference proteome</keyword>
<proteinExistence type="predicted"/>
<organism evidence="1 2">
    <name type="scientific">Kutzneria buriramensis</name>
    <dbReference type="NCBI Taxonomy" id="1045776"/>
    <lineage>
        <taxon>Bacteria</taxon>
        <taxon>Bacillati</taxon>
        <taxon>Actinomycetota</taxon>
        <taxon>Actinomycetes</taxon>
        <taxon>Pseudonocardiales</taxon>
        <taxon>Pseudonocardiaceae</taxon>
        <taxon>Kutzneria</taxon>
    </lineage>
</organism>
<dbReference type="RefSeq" id="WP_116179751.1">
    <property type="nucleotide sequence ID" value="NZ_CP144375.1"/>
</dbReference>
<dbReference type="EMBL" id="QUNO01000017">
    <property type="protein sequence ID" value="REH35675.1"/>
    <property type="molecule type" value="Genomic_DNA"/>
</dbReference>
<accession>A0A3E0GZB2</accession>
<dbReference type="InterPro" id="IPR046238">
    <property type="entry name" value="DUF6271"/>
</dbReference>
<dbReference type="OrthoDB" id="3285495at2"/>
<protein>
    <submittedName>
        <fullName evidence="1">Uncharacterized protein</fullName>
    </submittedName>
</protein>
<comment type="caution">
    <text evidence="1">The sequence shown here is derived from an EMBL/GenBank/DDBJ whole genome shotgun (WGS) entry which is preliminary data.</text>
</comment>
<gene>
    <name evidence="1" type="ORF">BCF44_11763</name>
</gene>
<evidence type="ECO:0000313" key="1">
    <source>
        <dbReference type="EMBL" id="REH35675.1"/>
    </source>
</evidence>
<dbReference type="Proteomes" id="UP000256269">
    <property type="component" value="Unassembled WGS sequence"/>
</dbReference>
<evidence type="ECO:0000313" key="2">
    <source>
        <dbReference type="Proteomes" id="UP000256269"/>
    </source>
</evidence>
<sequence length="433" mass="47118">MRAVCLTLPTNRGCARTIAAVAEEAEYAARTFDVEVHLLVLDSAGERDRAAHASVLGGIAAPGVVVHHLDEARQHRFLSDVVARSGVAKPELVQELMLPAGVSYGACTNRAFLIGAALGCVSVHRRDSDSRYQTADGAPVFPIRHELLSLGRRARDAATAVTETALDPVDGDKTVVLVGSSFIGDLSVDIAEIRDLDPAVYREVVGLWAAEGATETQRRDLVEKSFTGAGAEPFTADHSVLTIVDPMHVDMCNVAFSRVQERIPLPPAVDTIGSDYFLLHLVRAARLPGVQHNRHIVNFHTAERKTDAGFPAYQRRLAKFFLSMRYLHHVYERMAAAGESLLDGDGHVRPDLVAGFVLESTSLDVAPNARRLDVLDRAYRALGGRYRAVAELLAAQRDRLLEEARRDMADFALLIEAWPRLVEASGTTGVPGR</sequence>
<reference evidence="1 2" key="1">
    <citation type="submission" date="2018-08" db="EMBL/GenBank/DDBJ databases">
        <title>Genomic Encyclopedia of Archaeal and Bacterial Type Strains, Phase II (KMG-II): from individual species to whole genera.</title>
        <authorList>
            <person name="Goeker M."/>
        </authorList>
    </citation>
    <scope>NUCLEOTIDE SEQUENCE [LARGE SCALE GENOMIC DNA]</scope>
    <source>
        <strain evidence="1 2">DSM 45791</strain>
    </source>
</reference>
<name>A0A3E0GZB2_9PSEU</name>
<dbReference type="Pfam" id="PF19787">
    <property type="entry name" value="DUF6271"/>
    <property type="match status" value="1"/>
</dbReference>